<proteinExistence type="predicted"/>
<evidence type="ECO:0000313" key="5">
    <source>
        <dbReference type="Proteomes" id="UP000756387"/>
    </source>
</evidence>
<dbReference type="Pfam" id="PF02371">
    <property type="entry name" value="Transposase_20"/>
    <property type="match status" value="1"/>
</dbReference>
<dbReference type="InterPro" id="IPR047650">
    <property type="entry name" value="Transpos_IS110"/>
</dbReference>
<dbReference type="PANTHER" id="PTHR33055">
    <property type="entry name" value="TRANSPOSASE FOR INSERTION SEQUENCE ELEMENT IS1111A"/>
    <property type="match status" value="1"/>
</dbReference>
<dbReference type="EMBL" id="JADCSA010000033">
    <property type="protein sequence ID" value="MBE7326054.1"/>
    <property type="molecule type" value="Genomic_DNA"/>
</dbReference>
<dbReference type="Pfam" id="PF01548">
    <property type="entry name" value="DEDD_Tnp_IS110"/>
    <property type="match status" value="1"/>
</dbReference>
<dbReference type="InterPro" id="IPR002525">
    <property type="entry name" value="Transp_IS110-like_N"/>
</dbReference>
<feature type="domain" description="Transposase IS116/IS110/IS902 C-terminal" evidence="3">
    <location>
        <begin position="222"/>
        <end position="305"/>
    </location>
</feature>
<evidence type="ECO:0000256" key="1">
    <source>
        <dbReference type="SAM" id="Coils"/>
    </source>
</evidence>
<protein>
    <submittedName>
        <fullName evidence="4">IS110 family transposase</fullName>
    </submittedName>
</protein>
<dbReference type="PANTHER" id="PTHR33055:SF16">
    <property type="entry name" value="TRANSPOSASE FOR INSERTION SEQUENCE ELEMENT IS1547"/>
    <property type="match status" value="1"/>
</dbReference>
<gene>
    <name evidence="4" type="ORF">IEQ44_15520</name>
</gene>
<comment type="caution">
    <text evidence="4">The sequence shown here is derived from an EMBL/GenBank/DDBJ whole genome shotgun (WGS) entry which is preliminary data.</text>
</comment>
<dbReference type="InterPro" id="IPR003346">
    <property type="entry name" value="Transposase_20"/>
</dbReference>
<accession>A0ABR9RWW5</accession>
<feature type="coiled-coil region" evidence="1">
    <location>
        <begin position="191"/>
        <end position="218"/>
    </location>
</feature>
<keyword evidence="5" id="KW-1185">Reference proteome</keyword>
<reference evidence="4 5" key="1">
    <citation type="submission" date="2020-10" db="EMBL/GenBank/DDBJ databases">
        <title>Nocardioides sp. isolated from sludge.</title>
        <authorList>
            <person name="Zhang X."/>
        </authorList>
    </citation>
    <scope>NUCLEOTIDE SEQUENCE [LARGE SCALE GENOMIC DNA]</scope>
    <source>
        <strain evidence="4 5">Y6</strain>
    </source>
</reference>
<dbReference type="NCBIfam" id="NF033542">
    <property type="entry name" value="transpos_IS110"/>
    <property type="match status" value="1"/>
</dbReference>
<evidence type="ECO:0000313" key="4">
    <source>
        <dbReference type="EMBL" id="MBE7326054.1"/>
    </source>
</evidence>
<evidence type="ECO:0000259" key="3">
    <source>
        <dbReference type="Pfam" id="PF02371"/>
    </source>
</evidence>
<organism evidence="4 5">
    <name type="scientific">Nocardioides malaquae</name>
    <dbReference type="NCBI Taxonomy" id="2773426"/>
    <lineage>
        <taxon>Bacteria</taxon>
        <taxon>Bacillati</taxon>
        <taxon>Actinomycetota</taxon>
        <taxon>Actinomycetes</taxon>
        <taxon>Propionibacteriales</taxon>
        <taxon>Nocardioidaceae</taxon>
        <taxon>Nocardioides</taxon>
    </lineage>
</organism>
<evidence type="ECO:0000259" key="2">
    <source>
        <dbReference type="Pfam" id="PF01548"/>
    </source>
</evidence>
<dbReference type="Proteomes" id="UP000756387">
    <property type="component" value="Unassembled WGS sequence"/>
</dbReference>
<feature type="domain" description="Transposase IS110-like N-terminal" evidence="2">
    <location>
        <begin position="4"/>
        <end position="149"/>
    </location>
</feature>
<feature type="non-terminal residue" evidence="4">
    <location>
        <position position="350"/>
    </location>
</feature>
<name>A0ABR9RWW5_9ACTN</name>
<keyword evidence="1" id="KW-0175">Coiled coil</keyword>
<sequence length="350" mass="38394">MVVVGADVHKHTHTFVAVDEAGRQLGQLTVAATTKGHRKAMAWAWRTYGSDLLWAIEDCRHLSARLERDLLTAGQSVVRVPPKMMAEQRRTARTRGKSDPIDALAVARAAQREPDLPVASHDDVSHELKLLVDRRDDLVKHRTATINRLLWRVHELDPALAPPARSMDLAKHQKLLLERLAGVEGLVAELARDELADVVELTARINQLERRIAVRVEEVAPTLLAMPGVGALTAAKLVGEAAGITRFKSEAAFARHAGIAPIPVWSGNTNGRVRMTRSGNRQLNAAIHRIAVTQIRLDGLGKAYYAKKKSEGMSTPEALRCLKRRLSRIVFNHLTTDHQARAATGLAAAA</sequence>